<feature type="non-terminal residue" evidence="12">
    <location>
        <position position="1"/>
    </location>
</feature>
<comment type="caution">
    <text evidence="12">The sequence shown here is derived from an EMBL/GenBank/DDBJ whole genome shotgun (WGS) entry which is preliminary data.</text>
</comment>
<proteinExistence type="predicted"/>
<evidence type="ECO:0000256" key="1">
    <source>
        <dbReference type="ARBA" id="ARBA00022722"/>
    </source>
</evidence>
<keyword evidence="3" id="KW-0255">Endonuclease</keyword>
<keyword evidence="2" id="KW-0479">Metal-binding</keyword>
<dbReference type="GO" id="GO:0006310">
    <property type="term" value="P:DNA recombination"/>
    <property type="evidence" value="ECO:0007669"/>
    <property type="project" value="UniProtKB-KW"/>
</dbReference>
<evidence type="ECO:0000256" key="5">
    <source>
        <dbReference type="ARBA" id="ARBA00022842"/>
    </source>
</evidence>
<dbReference type="Pfam" id="PF07727">
    <property type="entry name" value="RVT_2"/>
    <property type="match status" value="1"/>
</dbReference>
<evidence type="ECO:0000313" key="12">
    <source>
        <dbReference type="EMBL" id="RDX61556.1"/>
    </source>
</evidence>
<dbReference type="GO" id="GO:0004519">
    <property type="term" value="F:endonuclease activity"/>
    <property type="evidence" value="ECO:0007669"/>
    <property type="project" value="UniProtKB-KW"/>
</dbReference>
<dbReference type="InterPro" id="IPR012337">
    <property type="entry name" value="RNaseH-like_sf"/>
</dbReference>
<dbReference type="PANTHER" id="PTHR42648">
    <property type="entry name" value="TRANSPOSASE, PUTATIVE-RELATED"/>
    <property type="match status" value="1"/>
</dbReference>
<dbReference type="InterPro" id="IPR036397">
    <property type="entry name" value="RNaseH_sf"/>
</dbReference>
<evidence type="ECO:0000256" key="6">
    <source>
        <dbReference type="ARBA" id="ARBA00022908"/>
    </source>
</evidence>
<keyword evidence="13" id="KW-1185">Reference proteome</keyword>
<evidence type="ECO:0000256" key="4">
    <source>
        <dbReference type="ARBA" id="ARBA00022801"/>
    </source>
</evidence>
<keyword evidence="9" id="KW-0233">DNA recombination</keyword>
<keyword evidence="8" id="KW-0808">Transferase</keyword>
<name>A0A371E696_MUCPR</name>
<evidence type="ECO:0000256" key="7">
    <source>
        <dbReference type="ARBA" id="ARBA00022918"/>
    </source>
</evidence>
<evidence type="ECO:0000256" key="9">
    <source>
        <dbReference type="ARBA" id="ARBA00023172"/>
    </source>
</evidence>
<feature type="domain" description="Integrase catalytic" evidence="11">
    <location>
        <begin position="1"/>
        <end position="169"/>
    </location>
</feature>
<dbReference type="GO" id="GO:0003887">
    <property type="term" value="F:DNA-directed DNA polymerase activity"/>
    <property type="evidence" value="ECO:0007669"/>
    <property type="project" value="UniProtKB-KW"/>
</dbReference>
<evidence type="ECO:0000313" key="13">
    <source>
        <dbReference type="Proteomes" id="UP000257109"/>
    </source>
</evidence>
<dbReference type="GO" id="GO:0016787">
    <property type="term" value="F:hydrolase activity"/>
    <property type="evidence" value="ECO:0007669"/>
    <property type="project" value="UniProtKB-KW"/>
</dbReference>
<dbReference type="GO" id="GO:0003676">
    <property type="term" value="F:nucleic acid binding"/>
    <property type="evidence" value="ECO:0007669"/>
    <property type="project" value="InterPro"/>
</dbReference>
<dbReference type="PROSITE" id="PS50994">
    <property type="entry name" value="INTEGRASE"/>
    <property type="match status" value="1"/>
</dbReference>
<keyword evidence="4" id="KW-0378">Hydrolase</keyword>
<dbReference type="EMBL" id="QJKJ01016070">
    <property type="protein sequence ID" value="RDX61556.1"/>
    <property type="molecule type" value="Genomic_DNA"/>
</dbReference>
<evidence type="ECO:0000256" key="2">
    <source>
        <dbReference type="ARBA" id="ARBA00022723"/>
    </source>
</evidence>
<keyword evidence="8" id="KW-0548">Nucleotidyltransferase</keyword>
<dbReference type="Gene3D" id="3.30.420.10">
    <property type="entry name" value="Ribonuclease H-like superfamily/Ribonuclease H"/>
    <property type="match status" value="1"/>
</dbReference>
<dbReference type="GO" id="GO:0003964">
    <property type="term" value="F:RNA-directed DNA polymerase activity"/>
    <property type="evidence" value="ECO:0007669"/>
    <property type="project" value="UniProtKB-KW"/>
</dbReference>
<accession>A0A371E696</accession>
<dbReference type="OrthoDB" id="1426661at2759"/>
<dbReference type="GO" id="GO:0046872">
    <property type="term" value="F:metal ion binding"/>
    <property type="evidence" value="ECO:0007669"/>
    <property type="project" value="UniProtKB-KW"/>
</dbReference>
<keyword evidence="1" id="KW-0540">Nuclease</keyword>
<evidence type="ECO:0000256" key="3">
    <source>
        <dbReference type="ARBA" id="ARBA00022759"/>
    </source>
</evidence>
<dbReference type="AlphaFoldDB" id="A0A371E696"/>
<dbReference type="Proteomes" id="UP000257109">
    <property type="component" value="Unassembled WGS sequence"/>
</dbReference>
<reference evidence="12" key="1">
    <citation type="submission" date="2018-05" db="EMBL/GenBank/DDBJ databases">
        <title>Draft genome of Mucuna pruriens seed.</title>
        <authorList>
            <person name="Nnadi N.E."/>
            <person name="Vos R."/>
            <person name="Hasami M.H."/>
            <person name="Devisetty U.K."/>
            <person name="Aguiy J.C."/>
        </authorList>
    </citation>
    <scope>NUCLEOTIDE SEQUENCE [LARGE SCALE GENOMIC DNA]</scope>
    <source>
        <strain evidence="12">JCA_2017</strain>
    </source>
</reference>
<keyword evidence="6" id="KW-0229">DNA integration</keyword>
<keyword evidence="8" id="KW-0239">DNA-directed DNA polymerase</keyword>
<keyword evidence="5" id="KW-0460">Magnesium</keyword>
<evidence type="ECO:0000256" key="10">
    <source>
        <dbReference type="ARBA" id="ARBA00023268"/>
    </source>
</evidence>
<dbReference type="STRING" id="157652.A0A371E696"/>
<dbReference type="PANTHER" id="PTHR42648:SF11">
    <property type="entry name" value="TRANSPOSON TY4-P GAG-POL POLYPROTEIN"/>
    <property type="match status" value="1"/>
</dbReference>
<dbReference type="InterPro" id="IPR013103">
    <property type="entry name" value="RVT_2"/>
</dbReference>
<sequence>MVVAPQDFHLLANHKMVKGLPQVVVSKAICKVYTGCKETSRSSSRTVYLLKGKHEALDVFKRFKCLVEKHSGKMIKVLRTDGGREYVSTEFKELCESEGLIHENTPHHGGTIERRNRTLLNLLRCMLKSKNLPREALSIAAYILNRPSIKRLGGYLVQFGPKISLVSQHAFWLAITQLEATSCMNQKVVNTSSSKAQLKVPKEDEEELAATPTFNQDPGVTRSLYLKDQELFHDSTITSEGELVHSVLIAKVEPIEFDKEVTEEKWLIAMKEEINFIVKNQTWELVGCPSNKKSITLKWVYKVKVNPRGELVKNKVRLVAKDFLQKVGIDYREVYTLVARIKTIKLVVAIATNASWSMHQLDVKSAFLNGPLE</sequence>
<evidence type="ECO:0000259" key="11">
    <source>
        <dbReference type="PROSITE" id="PS50994"/>
    </source>
</evidence>
<protein>
    <recommendedName>
        <fullName evidence="11">Integrase catalytic domain-containing protein</fullName>
    </recommendedName>
</protein>
<keyword evidence="10" id="KW-0511">Multifunctional enzyme</keyword>
<organism evidence="12 13">
    <name type="scientific">Mucuna pruriens</name>
    <name type="common">Velvet bean</name>
    <name type="synonym">Dolichos pruriens</name>
    <dbReference type="NCBI Taxonomy" id="157652"/>
    <lineage>
        <taxon>Eukaryota</taxon>
        <taxon>Viridiplantae</taxon>
        <taxon>Streptophyta</taxon>
        <taxon>Embryophyta</taxon>
        <taxon>Tracheophyta</taxon>
        <taxon>Spermatophyta</taxon>
        <taxon>Magnoliopsida</taxon>
        <taxon>eudicotyledons</taxon>
        <taxon>Gunneridae</taxon>
        <taxon>Pentapetalae</taxon>
        <taxon>rosids</taxon>
        <taxon>fabids</taxon>
        <taxon>Fabales</taxon>
        <taxon>Fabaceae</taxon>
        <taxon>Papilionoideae</taxon>
        <taxon>50 kb inversion clade</taxon>
        <taxon>NPAAA clade</taxon>
        <taxon>indigoferoid/millettioid clade</taxon>
        <taxon>Phaseoleae</taxon>
        <taxon>Mucuna</taxon>
    </lineage>
</organism>
<dbReference type="InterPro" id="IPR001584">
    <property type="entry name" value="Integrase_cat-core"/>
</dbReference>
<keyword evidence="7" id="KW-0695">RNA-directed DNA polymerase</keyword>
<dbReference type="GO" id="GO:0015074">
    <property type="term" value="P:DNA integration"/>
    <property type="evidence" value="ECO:0007669"/>
    <property type="project" value="UniProtKB-KW"/>
</dbReference>
<evidence type="ECO:0000256" key="8">
    <source>
        <dbReference type="ARBA" id="ARBA00022932"/>
    </source>
</evidence>
<dbReference type="SUPFAM" id="SSF53098">
    <property type="entry name" value="Ribonuclease H-like"/>
    <property type="match status" value="1"/>
</dbReference>
<gene>
    <name evidence="12" type="ORF">CR513_60206</name>
</gene>
<dbReference type="InterPro" id="IPR039537">
    <property type="entry name" value="Retrotran_Ty1/copia-like"/>
</dbReference>